<feature type="transmembrane region" description="Helical" evidence="2">
    <location>
        <begin position="39"/>
        <end position="61"/>
    </location>
</feature>
<dbReference type="EMBL" id="MU005765">
    <property type="protein sequence ID" value="KAF2713865.1"/>
    <property type="molecule type" value="Genomic_DNA"/>
</dbReference>
<protein>
    <submittedName>
        <fullName evidence="3">Uncharacterized protein</fullName>
    </submittedName>
</protein>
<evidence type="ECO:0000256" key="2">
    <source>
        <dbReference type="SAM" id="Phobius"/>
    </source>
</evidence>
<feature type="transmembrane region" description="Helical" evidence="2">
    <location>
        <begin position="181"/>
        <end position="203"/>
    </location>
</feature>
<evidence type="ECO:0000256" key="1">
    <source>
        <dbReference type="SAM" id="MobiDB-lite"/>
    </source>
</evidence>
<keyword evidence="2" id="KW-1133">Transmembrane helix</keyword>
<gene>
    <name evidence="3" type="ORF">K504DRAFT_462345</name>
</gene>
<feature type="transmembrane region" description="Helical" evidence="2">
    <location>
        <begin position="73"/>
        <end position="89"/>
    </location>
</feature>
<keyword evidence="4" id="KW-1185">Reference proteome</keyword>
<dbReference type="OrthoDB" id="3945378at2759"/>
<feature type="transmembrane region" description="Helical" evidence="2">
    <location>
        <begin position="95"/>
        <end position="114"/>
    </location>
</feature>
<feature type="transmembrane region" description="Helical" evidence="2">
    <location>
        <begin position="480"/>
        <end position="500"/>
    </location>
</feature>
<evidence type="ECO:0000313" key="4">
    <source>
        <dbReference type="Proteomes" id="UP000799428"/>
    </source>
</evidence>
<reference evidence="3" key="1">
    <citation type="journal article" date="2020" name="Stud. Mycol.">
        <title>101 Dothideomycetes genomes: a test case for predicting lifestyles and emergence of pathogens.</title>
        <authorList>
            <person name="Haridas S."/>
            <person name="Albert R."/>
            <person name="Binder M."/>
            <person name="Bloem J."/>
            <person name="Labutti K."/>
            <person name="Salamov A."/>
            <person name="Andreopoulos B."/>
            <person name="Baker S."/>
            <person name="Barry K."/>
            <person name="Bills G."/>
            <person name="Bluhm B."/>
            <person name="Cannon C."/>
            <person name="Castanera R."/>
            <person name="Culley D."/>
            <person name="Daum C."/>
            <person name="Ezra D."/>
            <person name="Gonzalez J."/>
            <person name="Henrissat B."/>
            <person name="Kuo A."/>
            <person name="Liang C."/>
            <person name="Lipzen A."/>
            <person name="Lutzoni F."/>
            <person name="Magnuson J."/>
            <person name="Mondo S."/>
            <person name="Nolan M."/>
            <person name="Ohm R."/>
            <person name="Pangilinan J."/>
            <person name="Park H.-J."/>
            <person name="Ramirez L."/>
            <person name="Alfaro M."/>
            <person name="Sun H."/>
            <person name="Tritt A."/>
            <person name="Yoshinaga Y."/>
            <person name="Zwiers L.-H."/>
            <person name="Turgeon B."/>
            <person name="Goodwin S."/>
            <person name="Spatafora J."/>
            <person name="Crous P."/>
            <person name="Grigoriev I."/>
        </authorList>
    </citation>
    <scope>NUCLEOTIDE SEQUENCE</scope>
    <source>
        <strain evidence="3">CBS 279.74</strain>
    </source>
</reference>
<keyword evidence="2" id="KW-0472">Membrane</keyword>
<dbReference type="AlphaFoldDB" id="A0A6G1KMU3"/>
<feature type="region of interest" description="Disordered" evidence="1">
    <location>
        <begin position="373"/>
        <end position="397"/>
    </location>
</feature>
<keyword evidence="2" id="KW-0812">Transmembrane</keyword>
<accession>A0A6G1KMU3</accession>
<dbReference type="Proteomes" id="UP000799428">
    <property type="component" value="Unassembled WGS sequence"/>
</dbReference>
<organism evidence="3 4">
    <name type="scientific">Pleomassaria siparia CBS 279.74</name>
    <dbReference type="NCBI Taxonomy" id="1314801"/>
    <lineage>
        <taxon>Eukaryota</taxon>
        <taxon>Fungi</taxon>
        <taxon>Dikarya</taxon>
        <taxon>Ascomycota</taxon>
        <taxon>Pezizomycotina</taxon>
        <taxon>Dothideomycetes</taxon>
        <taxon>Pleosporomycetidae</taxon>
        <taxon>Pleosporales</taxon>
        <taxon>Pleomassariaceae</taxon>
        <taxon>Pleomassaria</taxon>
    </lineage>
</organism>
<feature type="compositionally biased region" description="Low complexity" evidence="1">
    <location>
        <begin position="383"/>
        <end position="397"/>
    </location>
</feature>
<evidence type="ECO:0000313" key="3">
    <source>
        <dbReference type="EMBL" id="KAF2713865.1"/>
    </source>
</evidence>
<name>A0A6G1KMU3_9PLEO</name>
<feature type="transmembrane region" description="Helical" evidence="2">
    <location>
        <begin position="520"/>
        <end position="539"/>
    </location>
</feature>
<proteinExistence type="predicted"/>
<sequence length="583" mass="65494">MFLPIIARSDAILPLPSIPSVVASDLTTPVCGFTGNNDIYGIGIRIGIYTQIIAVWFANYFLLSEAQVLRDSVSIFSVAVLVVSLMFAADPSAVYAVEAFILLQILAWSCMMAVHAKSSYASAIHFRATMFRKVVNDTINLCMVALHVWFWWKGMDEMKKTPCGTYLMYVVKTDMFGWARLVMKIFSVFVLITTVYWVVVEYVKLWFSIRMKKTKEEMAEALKAWDESQTRQRVDTLDVRVVGPEETDTHETCSQSSCSRCFPVERRPSLDREVTLVQTSRVPTPTSSHSLHVPSSRTPISGPALDLVSPKAVSISDPTEQLNLPEYAILRQIYESELYIQHCVAASPFQISKDGKPLPPLTMLKSVLSSCKKEKKKKDKAKGNAASSPSSSSSQPTSWFQCHLHLWKAIFTLRFPTHSFAIYSHLQNARLLDPLNGPFQLNASLEYNHSTPTAMNWQSISLASSILLTRPSAPKKVWLGWYYTLIDLFVHVLVILQLELTLAWNRVDGLSELWTNIGQLIPFIIGVSGLSLVLGRWVVRRWEKRGGGRGGGILEEMDDEGEVGGLDKGVRDEYSTWKDAYTR</sequence>
<feature type="transmembrane region" description="Helical" evidence="2">
    <location>
        <begin position="134"/>
        <end position="152"/>
    </location>
</feature>